<dbReference type="GO" id="GO:0008880">
    <property type="term" value="F:glucuronate isomerase activity"/>
    <property type="evidence" value="ECO:0007669"/>
    <property type="project" value="UniProtKB-EC"/>
</dbReference>
<evidence type="ECO:0000256" key="3">
    <source>
        <dbReference type="ARBA" id="ARBA00008397"/>
    </source>
</evidence>
<dbReference type="RefSeq" id="WP_317224940.1">
    <property type="nucleotide sequence ID" value="NZ_JAWJEJ010000001.1"/>
</dbReference>
<gene>
    <name evidence="7" type="primary">uxaC</name>
    <name evidence="7" type="ORF">RZN05_01935</name>
</gene>
<dbReference type="Pfam" id="PF02614">
    <property type="entry name" value="UxaC"/>
    <property type="match status" value="1"/>
</dbReference>
<dbReference type="PANTHER" id="PTHR30068:SF4">
    <property type="entry name" value="URONATE ISOMERASE"/>
    <property type="match status" value="1"/>
</dbReference>
<sequence>MTKPLKLDSDRLFPADDRTRSIARALYREVAGLPIISPHGHTDPTWFSTNANWSNATELLLSPDHYLYRMLYSQGVALDDLCVPSKAGMPGTDPRQAWRTFAENFHLFRGTPSSVWLGHVFAEVFGFEVALDASTADLYYDRINEKLASDAFKPRALFDRFGIEFLATTEGPQDDLSPHHAIQKSGWPGRVVTTYRPDAVIDVEHEQFAGAMQVFAEKTGEDVWSWDGYLAAHRKRRADFRAAGATATDHGHPTAQTGNLSKADAEALFRTILSDNWTPADAELFRAQMLTEMAAMSVEDGMVMQIHPGSFRNHNGGLFASHGRDKGADIPMRTDYVRALKPLLDRFGTSTELSIILFTLDETVYARELAPLAGHYPCLKLGPSWWFHDSPEGMRRFREQVTETAGFYNTVGFNDDTRAFLSIPARHDVARRIDCGFLAQLVAEGRLLDWEAHELAHELTNGLVRKAYKIDQQAPAPVAAAA</sequence>
<proteinExistence type="inferred from homology"/>
<keyword evidence="6 7" id="KW-0413">Isomerase</keyword>
<dbReference type="NCBIfam" id="NF002794">
    <property type="entry name" value="PRK02925.1"/>
    <property type="match status" value="1"/>
</dbReference>
<evidence type="ECO:0000256" key="6">
    <source>
        <dbReference type="ARBA" id="ARBA00023235"/>
    </source>
</evidence>
<evidence type="ECO:0000256" key="5">
    <source>
        <dbReference type="ARBA" id="ARBA00020555"/>
    </source>
</evidence>
<evidence type="ECO:0000256" key="2">
    <source>
        <dbReference type="ARBA" id="ARBA00004892"/>
    </source>
</evidence>
<name>A0ABU3Y2W9_9SPHN</name>
<dbReference type="Proteomes" id="UP001273531">
    <property type="component" value="Unassembled WGS sequence"/>
</dbReference>
<organism evidence="7 8">
    <name type="scientific">Sphingomonas agrestis</name>
    <dbReference type="NCBI Taxonomy" id="3080540"/>
    <lineage>
        <taxon>Bacteria</taxon>
        <taxon>Pseudomonadati</taxon>
        <taxon>Pseudomonadota</taxon>
        <taxon>Alphaproteobacteria</taxon>
        <taxon>Sphingomonadales</taxon>
        <taxon>Sphingomonadaceae</taxon>
        <taxon>Sphingomonas</taxon>
    </lineage>
</organism>
<dbReference type="EMBL" id="JAWJEJ010000001">
    <property type="protein sequence ID" value="MDV3455728.1"/>
    <property type="molecule type" value="Genomic_DNA"/>
</dbReference>
<keyword evidence="8" id="KW-1185">Reference proteome</keyword>
<dbReference type="InterPro" id="IPR032466">
    <property type="entry name" value="Metal_Hydrolase"/>
</dbReference>
<dbReference type="SUPFAM" id="SSF51556">
    <property type="entry name" value="Metallo-dependent hydrolases"/>
    <property type="match status" value="1"/>
</dbReference>
<comment type="catalytic activity">
    <reaction evidence="1">
        <text>D-glucuronate = D-fructuronate</text>
        <dbReference type="Rhea" id="RHEA:13049"/>
        <dbReference type="ChEBI" id="CHEBI:58720"/>
        <dbReference type="ChEBI" id="CHEBI:59863"/>
        <dbReference type="EC" id="5.3.1.12"/>
    </reaction>
</comment>
<evidence type="ECO:0000256" key="4">
    <source>
        <dbReference type="ARBA" id="ARBA00012546"/>
    </source>
</evidence>
<evidence type="ECO:0000256" key="1">
    <source>
        <dbReference type="ARBA" id="ARBA00001165"/>
    </source>
</evidence>
<dbReference type="Gene3D" id="3.20.20.140">
    <property type="entry name" value="Metal-dependent hydrolases"/>
    <property type="match status" value="1"/>
</dbReference>
<protein>
    <recommendedName>
        <fullName evidence="5">Uronate isomerase</fullName>
        <ecNumber evidence="4">5.3.1.12</ecNumber>
    </recommendedName>
</protein>
<reference evidence="7 8" key="1">
    <citation type="submission" date="2023-10" db="EMBL/GenBank/DDBJ databases">
        <title>Sphingomonas sp. HF-S4 16S ribosomal RNA gene Genome sequencing and assembly.</title>
        <authorList>
            <person name="Lee H."/>
        </authorList>
    </citation>
    <scope>NUCLEOTIDE SEQUENCE [LARGE SCALE GENOMIC DNA]</scope>
    <source>
        <strain evidence="7 8">HF-S4</strain>
    </source>
</reference>
<dbReference type="InterPro" id="IPR003766">
    <property type="entry name" value="Uronate_isomerase"/>
</dbReference>
<evidence type="ECO:0000313" key="8">
    <source>
        <dbReference type="Proteomes" id="UP001273531"/>
    </source>
</evidence>
<comment type="similarity">
    <text evidence="3">Belongs to the metallo-dependent hydrolases superfamily. Uronate isomerase family.</text>
</comment>
<accession>A0ABU3Y2W9</accession>
<dbReference type="PANTHER" id="PTHR30068">
    <property type="entry name" value="URONATE ISOMERASE"/>
    <property type="match status" value="1"/>
</dbReference>
<dbReference type="Gene3D" id="1.10.2020.10">
    <property type="entry name" value="uronate isomerase, domain 2, chain A"/>
    <property type="match status" value="1"/>
</dbReference>
<comment type="caution">
    <text evidence="7">The sequence shown here is derived from an EMBL/GenBank/DDBJ whole genome shotgun (WGS) entry which is preliminary data.</text>
</comment>
<evidence type="ECO:0000313" key="7">
    <source>
        <dbReference type="EMBL" id="MDV3455728.1"/>
    </source>
</evidence>
<dbReference type="EC" id="5.3.1.12" evidence="4"/>
<comment type="pathway">
    <text evidence="2">Carbohydrate metabolism; pentose and glucuronate interconversion.</text>
</comment>